<gene>
    <name evidence="1" type="ORF">L6164_036338</name>
</gene>
<reference evidence="1 2" key="1">
    <citation type="journal article" date="2022" name="DNA Res.">
        <title>Chromosomal-level genome assembly of the orchid tree Bauhinia variegata (Leguminosae; Cercidoideae) supports the allotetraploid origin hypothesis of Bauhinia.</title>
        <authorList>
            <person name="Zhong Y."/>
            <person name="Chen Y."/>
            <person name="Zheng D."/>
            <person name="Pang J."/>
            <person name="Liu Y."/>
            <person name="Luo S."/>
            <person name="Meng S."/>
            <person name="Qian L."/>
            <person name="Wei D."/>
            <person name="Dai S."/>
            <person name="Zhou R."/>
        </authorList>
    </citation>
    <scope>NUCLEOTIDE SEQUENCE [LARGE SCALE GENOMIC DNA]</scope>
    <source>
        <strain evidence="1">BV-YZ2020</strain>
    </source>
</reference>
<evidence type="ECO:0000313" key="1">
    <source>
        <dbReference type="EMBL" id="KAI4296375.1"/>
    </source>
</evidence>
<dbReference type="Proteomes" id="UP000828941">
    <property type="component" value="Chromosome 14"/>
</dbReference>
<keyword evidence="2" id="KW-1185">Reference proteome</keyword>
<comment type="caution">
    <text evidence="1">The sequence shown here is derived from an EMBL/GenBank/DDBJ whole genome shotgun (WGS) entry which is preliminary data.</text>
</comment>
<sequence>MQTVVPLSRPCQAFMAHFPSNLKLGPLAFNLTDYSGGLPQLILTPYTWTKTASIIFIDAPVGTGFSYATNSEGYQLSDSISAWQTHKFLRKLNNLTLNAGNAAGLKLFINLIGFLSGSPHTNAGNEVSARVPYAQNMALISDKLYMEAKQSCNGRYVDVDSSNKVKLKRVLKKAGHFLYLSQKPRPQDWWCKNFEYLLLDVWANKKTVQEALLVREGTIQRWSRCNLTLINTYDRDITDAYPYQKNLTETGLQVLLYTGDHDMVVPHIATEEWLASLNITTDFSWRPLFVDGQVAGYQVVYSTTSGYRLTYATVKGSGHSPTEDDAFKCLKDESCFTNGYLDIIVDWIPSMKDIRLKDFPRHTRTTDPNDLSLDFMIQEICSAHRASAIVSNTFDEFEGETLNALSSIYTSLSLYTVGLLSSFLNQGPQHQLASLGFSLWKEETKCLEWLETKDSGSVPYVNFGSSIVMSSEQLFEFAWGLAESKKPFL</sequence>
<evidence type="ECO:0000313" key="2">
    <source>
        <dbReference type="Proteomes" id="UP000828941"/>
    </source>
</evidence>
<dbReference type="EMBL" id="CM039439">
    <property type="protein sequence ID" value="KAI4296375.1"/>
    <property type="molecule type" value="Genomic_DNA"/>
</dbReference>
<name>A0ACB9KGV3_BAUVA</name>
<organism evidence="1 2">
    <name type="scientific">Bauhinia variegata</name>
    <name type="common">Purple orchid tree</name>
    <name type="synonym">Phanera variegata</name>
    <dbReference type="NCBI Taxonomy" id="167791"/>
    <lineage>
        <taxon>Eukaryota</taxon>
        <taxon>Viridiplantae</taxon>
        <taxon>Streptophyta</taxon>
        <taxon>Embryophyta</taxon>
        <taxon>Tracheophyta</taxon>
        <taxon>Spermatophyta</taxon>
        <taxon>Magnoliopsida</taxon>
        <taxon>eudicotyledons</taxon>
        <taxon>Gunneridae</taxon>
        <taxon>Pentapetalae</taxon>
        <taxon>rosids</taxon>
        <taxon>fabids</taxon>
        <taxon>Fabales</taxon>
        <taxon>Fabaceae</taxon>
        <taxon>Cercidoideae</taxon>
        <taxon>Cercideae</taxon>
        <taxon>Bauhiniinae</taxon>
        <taxon>Bauhinia</taxon>
    </lineage>
</organism>
<proteinExistence type="predicted"/>
<protein>
    <submittedName>
        <fullName evidence="1">Uncharacterized protein</fullName>
    </submittedName>
</protein>
<accession>A0ACB9KGV3</accession>